<feature type="domain" description="Thioredoxin" evidence="1">
    <location>
        <begin position="357"/>
        <end position="449"/>
    </location>
</feature>
<sequence>EFTGKTFSADAVIEWVDKRIHTVAIWVSPPGVKSNTLSQFVDKGPVLFLFTPRNPFWEENLTFNMLREIALEYYNCNKSDRVMDLAKEISSSTKDLQAKHKDVAKRCESWIKKKLESFTLYSDLSKQGGINNGTCSWENDSCSSRRSSKWDFCQADKEKSFTETSYNLFDMVCCQQRTKYCPNSDEEEFIRDENTSSDSRSSLVQDDRISLLLSHSKEEECKRYLHGELMQPAFFPSDGDSHFSMSKIQGLACKTNQTISMVALDSLKYHHFAMGLGVDVLSRKYATAVVIVHASGETQHVMTDDCSKESVAELIFKYSSGVLQRSFRSELHNKVIAKPTSLGNKKSSCPSNSVCVLDLTSDTFKEVVLDNSKNVVVLYHSPSCAFCSSIWHVYLTVARIFTTKPCGEEIQNSGIIFARIDGDANDLPWEFTMDSYPSILFFPAHRKSDSRVFPLNLPMTVSNVAQFIAANLGPEARLTILLGGCDENCIRRTKAKCLEMIASLLASRERTETRLQHLFANEKRVAAISKEEVEDFKRMLLLQRRRLSLRIRHLRETYLSLSGDKGNFLNSSKSSPNIASILTSLRKYNRALEFAQADVIKHIDGNNIMKEATNTYNIELSTEELKSKLGKNYRDTLSRQEL</sequence>
<dbReference type="PANTHER" id="PTHR46497">
    <property type="entry name" value="THIOREDOXIN DOMAIN-CONTAINING PROTEIN 11"/>
    <property type="match status" value="1"/>
</dbReference>
<gene>
    <name evidence="2" type="ORF">J437_LFUL015969</name>
</gene>
<dbReference type="Proteomes" id="UP000792457">
    <property type="component" value="Unassembled WGS sequence"/>
</dbReference>
<reference evidence="2" key="2">
    <citation type="submission" date="2017-10" db="EMBL/GenBank/DDBJ databases">
        <title>Ladona fulva Genome sequencing and assembly.</title>
        <authorList>
            <person name="Murali S."/>
            <person name="Richards S."/>
            <person name="Bandaranaike D."/>
            <person name="Bellair M."/>
            <person name="Blankenburg K."/>
            <person name="Chao H."/>
            <person name="Dinh H."/>
            <person name="Doddapaneni H."/>
            <person name="Dugan-Rocha S."/>
            <person name="Elkadiri S."/>
            <person name="Gnanaolivu R."/>
            <person name="Hernandez B."/>
            <person name="Skinner E."/>
            <person name="Javaid M."/>
            <person name="Lee S."/>
            <person name="Li M."/>
            <person name="Ming W."/>
            <person name="Munidasa M."/>
            <person name="Muniz J."/>
            <person name="Nguyen L."/>
            <person name="Hughes D."/>
            <person name="Osuji N."/>
            <person name="Pu L.-L."/>
            <person name="Puazo M."/>
            <person name="Qu C."/>
            <person name="Quiroz J."/>
            <person name="Raj R."/>
            <person name="Weissenberger G."/>
            <person name="Xin Y."/>
            <person name="Zou X."/>
            <person name="Han Y."/>
            <person name="Worley K."/>
            <person name="Muzny D."/>
            <person name="Gibbs R."/>
        </authorList>
    </citation>
    <scope>NUCLEOTIDE SEQUENCE</scope>
    <source>
        <strain evidence="2">Sampled in the wild</strain>
    </source>
</reference>
<evidence type="ECO:0000313" key="3">
    <source>
        <dbReference type="Proteomes" id="UP000792457"/>
    </source>
</evidence>
<evidence type="ECO:0000313" key="2">
    <source>
        <dbReference type="EMBL" id="KAG8236018.1"/>
    </source>
</evidence>
<dbReference type="EMBL" id="KZ308978">
    <property type="protein sequence ID" value="KAG8236018.1"/>
    <property type="molecule type" value="Genomic_DNA"/>
</dbReference>
<dbReference type="OrthoDB" id="1910803at2759"/>
<dbReference type="AlphaFoldDB" id="A0A8K0KKL2"/>
<dbReference type="InterPro" id="IPR013766">
    <property type="entry name" value="Thioredoxin_domain"/>
</dbReference>
<protein>
    <recommendedName>
        <fullName evidence="1">Thioredoxin domain-containing protein</fullName>
    </recommendedName>
</protein>
<evidence type="ECO:0000259" key="1">
    <source>
        <dbReference type="Pfam" id="PF00085"/>
    </source>
</evidence>
<reference evidence="2" key="1">
    <citation type="submission" date="2013-04" db="EMBL/GenBank/DDBJ databases">
        <authorList>
            <person name="Qu J."/>
            <person name="Murali S.C."/>
            <person name="Bandaranaike D."/>
            <person name="Bellair M."/>
            <person name="Blankenburg K."/>
            <person name="Chao H."/>
            <person name="Dinh H."/>
            <person name="Doddapaneni H."/>
            <person name="Downs B."/>
            <person name="Dugan-Rocha S."/>
            <person name="Elkadiri S."/>
            <person name="Gnanaolivu R.D."/>
            <person name="Hernandez B."/>
            <person name="Javaid M."/>
            <person name="Jayaseelan J.C."/>
            <person name="Lee S."/>
            <person name="Li M."/>
            <person name="Ming W."/>
            <person name="Munidasa M."/>
            <person name="Muniz J."/>
            <person name="Nguyen L."/>
            <person name="Ongeri F."/>
            <person name="Osuji N."/>
            <person name="Pu L.-L."/>
            <person name="Puazo M."/>
            <person name="Qu C."/>
            <person name="Quiroz J."/>
            <person name="Raj R."/>
            <person name="Weissenberger G."/>
            <person name="Xin Y."/>
            <person name="Zou X."/>
            <person name="Han Y."/>
            <person name="Richards S."/>
            <person name="Worley K."/>
            <person name="Muzny D."/>
            <person name="Gibbs R."/>
        </authorList>
    </citation>
    <scope>NUCLEOTIDE SEQUENCE</scope>
    <source>
        <strain evidence="2">Sampled in the wild</strain>
    </source>
</reference>
<dbReference type="SUPFAM" id="SSF52833">
    <property type="entry name" value="Thioredoxin-like"/>
    <property type="match status" value="1"/>
</dbReference>
<dbReference type="Pfam" id="PF00085">
    <property type="entry name" value="Thioredoxin"/>
    <property type="match status" value="1"/>
</dbReference>
<comment type="caution">
    <text evidence="2">The sequence shown here is derived from an EMBL/GenBank/DDBJ whole genome shotgun (WGS) entry which is preliminary data.</text>
</comment>
<organism evidence="2 3">
    <name type="scientific">Ladona fulva</name>
    <name type="common">Scarce chaser dragonfly</name>
    <name type="synonym">Libellula fulva</name>
    <dbReference type="NCBI Taxonomy" id="123851"/>
    <lineage>
        <taxon>Eukaryota</taxon>
        <taxon>Metazoa</taxon>
        <taxon>Ecdysozoa</taxon>
        <taxon>Arthropoda</taxon>
        <taxon>Hexapoda</taxon>
        <taxon>Insecta</taxon>
        <taxon>Pterygota</taxon>
        <taxon>Palaeoptera</taxon>
        <taxon>Odonata</taxon>
        <taxon>Epiprocta</taxon>
        <taxon>Anisoptera</taxon>
        <taxon>Libelluloidea</taxon>
        <taxon>Libellulidae</taxon>
        <taxon>Ladona</taxon>
    </lineage>
</organism>
<name>A0A8K0KKL2_LADFU</name>
<dbReference type="InterPro" id="IPR036249">
    <property type="entry name" value="Thioredoxin-like_sf"/>
</dbReference>
<proteinExistence type="predicted"/>
<dbReference type="Gene3D" id="3.40.30.10">
    <property type="entry name" value="Glutaredoxin"/>
    <property type="match status" value="1"/>
</dbReference>
<feature type="non-terminal residue" evidence="2">
    <location>
        <position position="642"/>
    </location>
</feature>
<accession>A0A8K0KKL2</accession>
<dbReference type="InterPro" id="IPR052792">
    <property type="entry name" value="Thioredoxin_dom-contain_11"/>
</dbReference>
<dbReference type="PANTHER" id="PTHR46497:SF1">
    <property type="entry name" value="THIOREDOXIN DOMAIN-CONTAINING PROTEIN 11"/>
    <property type="match status" value="1"/>
</dbReference>
<keyword evidence="3" id="KW-1185">Reference proteome</keyword>